<sequence>MPPRTRSGCPSSLSLCPGGCRPDRRSRQRPGSPLP</sequence>
<protein>
    <submittedName>
        <fullName evidence="2">Uncharacterized protein</fullName>
    </submittedName>
</protein>
<accession>A0A0A9GWJ2</accession>
<organism evidence="2">
    <name type="scientific">Arundo donax</name>
    <name type="common">Giant reed</name>
    <name type="synonym">Donax arundinaceus</name>
    <dbReference type="NCBI Taxonomy" id="35708"/>
    <lineage>
        <taxon>Eukaryota</taxon>
        <taxon>Viridiplantae</taxon>
        <taxon>Streptophyta</taxon>
        <taxon>Embryophyta</taxon>
        <taxon>Tracheophyta</taxon>
        <taxon>Spermatophyta</taxon>
        <taxon>Magnoliopsida</taxon>
        <taxon>Liliopsida</taxon>
        <taxon>Poales</taxon>
        <taxon>Poaceae</taxon>
        <taxon>PACMAD clade</taxon>
        <taxon>Arundinoideae</taxon>
        <taxon>Arundineae</taxon>
        <taxon>Arundo</taxon>
    </lineage>
</organism>
<dbReference type="EMBL" id="GBRH01170965">
    <property type="protein sequence ID" value="JAE26931.1"/>
    <property type="molecule type" value="Transcribed_RNA"/>
</dbReference>
<name>A0A0A9GWJ2_ARUDO</name>
<evidence type="ECO:0000256" key="1">
    <source>
        <dbReference type="SAM" id="MobiDB-lite"/>
    </source>
</evidence>
<evidence type="ECO:0000313" key="2">
    <source>
        <dbReference type="EMBL" id="JAE26931.1"/>
    </source>
</evidence>
<dbReference type="AlphaFoldDB" id="A0A0A9GWJ2"/>
<reference evidence="2" key="1">
    <citation type="submission" date="2014-09" db="EMBL/GenBank/DDBJ databases">
        <authorList>
            <person name="Magalhaes I.L.F."/>
            <person name="Oliveira U."/>
            <person name="Santos F.R."/>
            <person name="Vidigal T.H.D.A."/>
            <person name="Brescovit A.D."/>
            <person name="Santos A.J."/>
        </authorList>
    </citation>
    <scope>NUCLEOTIDE SEQUENCE</scope>
    <source>
        <tissue evidence="2">Shoot tissue taken approximately 20 cm above the soil surface</tissue>
    </source>
</reference>
<feature type="region of interest" description="Disordered" evidence="1">
    <location>
        <begin position="1"/>
        <end position="35"/>
    </location>
</feature>
<reference evidence="2" key="2">
    <citation type="journal article" date="2015" name="Data Brief">
        <title>Shoot transcriptome of the giant reed, Arundo donax.</title>
        <authorList>
            <person name="Barrero R.A."/>
            <person name="Guerrero F.D."/>
            <person name="Moolhuijzen P."/>
            <person name="Goolsby J.A."/>
            <person name="Tidwell J."/>
            <person name="Bellgard S.E."/>
            <person name="Bellgard M.I."/>
        </authorList>
    </citation>
    <scope>NUCLEOTIDE SEQUENCE</scope>
    <source>
        <tissue evidence="2">Shoot tissue taken approximately 20 cm above the soil surface</tissue>
    </source>
</reference>
<proteinExistence type="predicted"/>